<protein>
    <recommendedName>
        <fullName evidence="2">Reverse transcriptase domain-containing protein</fullName>
    </recommendedName>
</protein>
<dbReference type="EMBL" id="HACG01049454">
    <property type="protein sequence ID" value="CEK96319.1"/>
    <property type="molecule type" value="Transcribed_RNA"/>
</dbReference>
<sequence>ERLRKHLCGLFSDAERARFGSVYTLPLLFGVAIDWVMRKCCRGETGIDWVENSQLEDLDFADDIALLSRNN</sequence>
<feature type="non-terminal residue" evidence="1">
    <location>
        <position position="1"/>
    </location>
</feature>
<name>A0A0B7BSV5_9EUPU</name>
<reference evidence="1" key="1">
    <citation type="submission" date="2014-12" db="EMBL/GenBank/DDBJ databases">
        <title>Insight into the proteome of Arion vulgaris.</title>
        <authorList>
            <person name="Aradska J."/>
            <person name="Bulat T."/>
            <person name="Smidak R."/>
            <person name="Sarate P."/>
            <person name="Gangsoo J."/>
            <person name="Sialana F."/>
            <person name="Bilban M."/>
            <person name="Lubec G."/>
        </authorList>
    </citation>
    <scope>NUCLEOTIDE SEQUENCE</scope>
    <source>
        <tissue evidence="1">Skin</tissue>
    </source>
</reference>
<gene>
    <name evidence="1" type="primary">ORF211512</name>
</gene>
<dbReference type="AlphaFoldDB" id="A0A0B7BSV5"/>
<accession>A0A0B7BSV5</accession>
<proteinExistence type="predicted"/>
<feature type="non-terminal residue" evidence="1">
    <location>
        <position position="71"/>
    </location>
</feature>
<evidence type="ECO:0008006" key="2">
    <source>
        <dbReference type="Google" id="ProtNLM"/>
    </source>
</evidence>
<evidence type="ECO:0000313" key="1">
    <source>
        <dbReference type="EMBL" id="CEK96319.1"/>
    </source>
</evidence>
<organism evidence="1">
    <name type="scientific">Arion vulgaris</name>
    <dbReference type="NCBI Taxonomy" id="1028688"/>
    <lineage>
        <taxon>Eukaryota</taxon>
        <taxon>Metazoa</taxon>
        <taxon>Spiralia</taxon>
        <taxon>Lophotrochozoa</taxon>
        <taxon>Mollusca</taxon>
        <taxon>Gastropoda</taxon>
        <taxon>Heterobranchia</taxon>
        <taxon>Euthyneura</taxon>
        <taxon>Panpulmonata</taxon>
        <taxon>Eupulmonata</taxon>
        <taxon>Stylommatophora</taxon>
        <taxon>Helicina</taxon>
        <taxon>Arionoidea</taxon>
        <taxon>Arionidae</taxon>
        <taxon>Arion</taxon>
    </lineage>
</organism>